<dbReference type="EMBL" id="CP000448">
    <property type="protein sequence ID" value="ABI69773.1"/>
    <property type="molecule type" value="Genomic_DNA"/>
</dbReference>
<name>Q0AU31_SYNWW</name>
<dbReference type="PANTHER" id="PTHR40705:SF2">
    <property type="entry name" value="DUF1743 DOMAIN-CONTAINING PROTEIN"/>
    <property type="match status" value="1"/>
</dbReference>
<organism evidence="1 2">
    <name type="scientific">Syntrophomonas wolfei subsp. wolfei (strain DSM 2245B / Goettingen)</name>
    <dbReference type="NCBI Taxonomy" id="335541"/>
    <lineage>
        <taxon>Bacteria</taxon>
        <taxon>Bacillati</taxon>
        <taxon>Bacillota</taxon>
        <taxon>Clostridia</taxon>
        <taxon>Eubacteriales</taxon>
        <taxon>Syntrophomonadaceae</taxon>
        <taxon>Syntrophomonas</taxon>
    </lineage>
</organism>
<dbReference type="Gene3D" id="3.30.70.2200">
    <property type="match status" value="1"/>
</dbReference>
<protein>
    <recommendedName>
        <fullName evidence="3">tRNA(Ile2) 2-agmatinylcytidine synthetase</fullName>
    </recommendedName>
</protein>
<dbReference type="OrthoDB" id="9819172at2"/>
<proteinExistence type="predicted"/>
<dbReference type="Proteomes" id="UP000001968">
    <property type="component" value="Chromosome"/>
</dbReference>
<evidence type="ECO:0000313" key="2">
    <source>
        <dbReference type="Proteomes" id="UP000001968"/>
    </source>
</evidence>
<dbReference type="STRING" id="335541.Swol_2484"/>
<dbReference type="RefSeq" id="WP_011641855.1">
    <property type="nucleotide sequence ID" value="NC_008346.1"/>
</dbReference>
<keyword evidence="2" id="KW-1185">Reference proteome</keyword>
<accession>Q0AU31</accession>
<sequence length="246" mass="27416">MKIFVAIDDSRQLDGGKAGETASLLGKFIEENGWGRSSIPSRHRLYPHPDTACKKHNTARSFSADIGEQYLADFIDYACRLVRSTGTPDSNAGLAVAIPELMENPDELIEYAYRAKEGLVSQDEALKFKNKPGLYLFELNGSGRGIIGALAGAGLRITGNDGQFRGKLQIGTGEDYIASVKEIIDKSYVEQVKNMDFENISDSEYVRMGEKVKIVLLDNKYTLMVFPTEIEYPKWQTSTTHMLRVF</sequence>
<dbReference type="AlphaFoldDB" id="Q0AU31"/>
<evidence type="ECO:0000313" key="1">
    <source>
        <dbReference type="EMBL" id="ABI69773.1"/>
    </source>
</evidence>
<dbReference type="KEGG" id="swo:Swol_2484"/>
<dbReference type="HOGENOM" id="CLU_098525_0_0_9"/>
<gene>
    <name evidence="1" type="ordered locus">Swol_2484</name>
</gene>
<dbReference type="eggNOG" id="COG1571">
    <property type="taxonomic scope" value="Bacteria"/>
</dbReference>
<dbReference type="PANTHER" id="PTHR40705">
    <property type="entry name" value="TRNA(ILE2) 2-AGMATINYLCYTIDINE SYNTHETASE TIAS"/>
    <property type="match status" value="1"/>
</dbReference>
<evidence type="ECO:0008006" key="3">
    <source>
        <dbReference type="Google" id="ProtNLM"/>
    </source>
</evidence>
<reference evidence="1" key="1">
    <citation type="submission" date="2006-08" db="EMBL/GenBank/DDBJ databases">
        <title>Complete sequence of Syntrophomonas wolfei subsp. wolfei str. Goettingen.</title>
        <authorList>
            <consortium name="US DOE Joint Genome Institute"/>
            <person name="Copeland A."/>
            <person name="Lucas S."/>
            <person name="Lapidus A."/>
            <person name="Barry K."/>
            <person name="Detter J.C."/>
            <person name="Glavina del Rio T."/>
            <person name="Hammon N."/>
            <person name="Israni S."/>
            <person name="Dalin E."/>
            <person name="Tice H."/>
            <person name="Pitluck S."/>
            <person name="Brettin T."/>
            <person name="Sims D."/>
            <person name="Bruce D."/>
            <person name="Han C."/>
            <person name="Tapia R."/>
            <person name="Gilna P."/>
            <person name="Schmutz J."/>
            <person name="Larimer F."/>
            <person name="Land M."/>
            <person name="Hauser L."/>
            <person name="Kyrpides N."/>
            <person name="Kim E."/>
            <person name="Boone D.R."/>
            <person name="Brockman F."/>
            <person name="Culley D."/>
            <person name="Ferry J."/>
            <person name="Gunsalus R."/>
            <person name="McInerney M.J."/>
            <person name="Morrison M."/>
            <person name="Plugge C."/>
            <person name="Rohlin L."/>
            <person name="Scholten J."/>
            <person name="Sieber J."/>
            <person name="Stams A.J.M."/>
            <person name="Richardson P."/>
        </authorList>
    </citation>
    <scope>NUCLEOTIDE SEQUENCE</scope>
    <source>
        <strain evidence="1">Goettingen G311</strain>
    </source>
</reference>